<proteinExistence type="predicted"/>
<name>A0A852VPQ8_9MICO</name>
<organism evidence="1 2">
    <name type="scientific">Janibacter cremeus</name>
    <dbReference type="NCBI Taxonomy" id="1285192"/>
    <lineage>
        <taxon>Bacteria</taxon>
        <taxon>Bacillati</taxon>
        <taxon>Actinomycetota</taxon>
        <taxon>Actinomycetes</taxon>
        <taxon>Micrococcales</taxon>
        <taxon>Intrasporangiaceae</taxon>
        <taxon>Janibacter</taxon>
    </lineage>
</organism>
<dbReference type="Proteomes" id="UP000554054">
    <property type="component" value="Unassembled WGS sequence"/>
</dbReference>
<keyword evidence="2" id="KW-1185">Reference proteome</keyword>
<gene>
    <name evidence="1" type="ORF">BJY20_002409</name>
</gene>
<sequence>MHRLVLNVSHADLVAVSNAHVFFAHQSVGRAVLDAVPRLYATHDLPAPRVAELADAEPGDHLVHTRIGENGDPLGKVDEYAALVRGGIGDWADAAVLKLCYADIRAGSDVTGIFAAYRDTLSALSTEYPNVAFVPATVPLTTKRGRVATLKGWLGRGDRHGPEHNIARDDFNALVRAEHPRTERLFDIASIESTAKSGHGTVGWHRGRTYHALDRARARDHGHLNEDGADTVAADLITVIATALRE</sequence>
<reference evidence="1 2" key="1">
    <citation type="submission" date="2020-07" db="EMBL/GenBank/DDBJ databases">
        <title>Sequencing the genomes of 1000 actinobacteria strains.</title>
        <authorList>
            <person name="Klenk H.-P."/>
        </authorList>
    </citation>
    <scope>NUCLEOTIDE SEQUENCE [LARGE SCALE GENOMIC DNA]</scope>
    <source>
        <strain evidence="1 2">DSM 26154</strain>
    </source>
</reference>
<dbReference type="RefSeq" id="WP_185991771.1">
    <property type="nucleotide sequence ID" value="NZ_JACCAE010000001.1"/>
</dbReference>
<dbReference type="AlphaFoldDB" id="A0A852VPQ8"/>
<comment type="caution">
    <text evidence="1">The sequence shown here is derived from an EMBL/GenBank/DDBJ whole genome shotgun (WGS) entry which is preliminary data.</text>
</comment>
<dbReference type="EMBL" id="JACCAE010000001">
    <property type="protein sequence ID" value="NYF99017.1"/>
    <property type="molecule type" value="Genomic_DNA"/>
</dbReference>
<protein>
    <submittedName>
        <fullName evidence="1">Uncharacterized protein</fullName>
    </submittedName>
</protein>
<evidence type="ECO:0000313" key="2">
    <source>
        <dbReference type="Proteomes" id="UP000554054"/>
    </source>
</evidence>
<evidence type="ECO:0000313" key="1">
    <source>
        <dbReference type="EMBL" id="NYF99017.1"/>
    </source>
</evidence>
<accession>A0A852VPQ8</accession>